<dbReference type="Gene3D" id="3.30.360.10">
    <property type="entry name" value="Dihydrodipicolinate Reductase, domain 2"/>
    <property type="match status" value="1"/>
</dbReference>
<dbReference type="GO" id="GO:0000166">
    <property type="term" value="F:nucleotide binding"/>
    <property type="evidence" value="ECO:0007669"/>
    <property type="project" value="InterPro"/>
</dbReference>
<keyword evidence="2" id="KW-0560">Oxidoreductase</keyword>
<gene>
    <name evidence="5" type="ORF">Aco04nite_10910</name>
</gene>
<evidence type="ECO:0000256" key="2">
    <source>
        <dbReference type="ARBA" id="ARBA00023002"/>
    </source>
</evidence>
<dbReference type="GO" id="GO:0016491">
    <property type="term" value="F:oxidoreductase activity"/>
    <property type="evidence" value="ECO:0007669"/>
    <property type="project" value="UniProtKB-KW"/>
</dbReference>
<dbReference type="InterPro" id="IPR036291">
    <property type="entry name" value="NAD(P)-bd_dom_sf"/>
</dbReference>
<name>A0A919S9Q4_9ACTN</name>
<dbReference type="Proteomes" id="UP000680865">
    <property type="component" value="Unassembled WGS sequence"/>
</dbReference>
<dbReference type="SUPFAM" id="SSF55347">
    <property type="entry name" value="Glyceraldehyde-3-phosphate dehydrogenase-like, C-terminal domain"/>
    <property type="match status" value="1"/>
</dbReference>
<feature type="domain" description="Gfo/Idh/MocA-like oxidoreductase N-terminal" evidence="3">
    <location>
        <begin position="4"/>
        <end position="122"/>
    </location>
</feature>
<proteinExistence type="inferred from homology"/>
<feature type="domain" description="GFO/IDH/MocA-like oxidoreductase" evidence="4">
    <location>
        <begin position="134"/>
        <end position="249"/>
    </location>
</feature>
<dbReference type="Pfam" id="PF01408">
    <property type="entry name" value="GFO_IDH_MocA"/>
    <property type="match status" value="1"/>
</dbReference>
<dbReference type="RefSeq" id="WP_212996087.1">
    <property type="nucleotide sequence ID" value="NZ_BAAATW010000004.1"/>
</dbReference>
<accession>A0A919S9Q4</accession>
<organism evidence="5 6">
    <name type="scientific">Winogradskya consettensis</name>
    <dbReference type="NCBI Taxonomy" id="113560"/>
    <lineage>
        <taxon>Bacteria</taxon>
        <taxon>Bacillati</taxon>
        <taxon>Actinomycetota</taxon>
        <taxon>Actinomycetes</taxon>
        <taxon>Micromonosporales</taxon>
        <taxon>Micromonosporaceae</taxon>
        <taxon>Winogradskya</taxon>
    </lineage>
</organism>
<dbReference type="InterPro" id="IPR050984">
    <property type="entry name" value="Gfo/Idh/MocA_domain"/>
</dbReference>
<sequence>MIPLRIGVLGAADIAVRRTLPALRTIPDDAVLVAVASRAPDRAAWLAGQYGARAYGSYAALLDDPDVDAVYLPLPAGLHGPWIERCLAAGKHVLAEKPLATDRATAERLLRLATARGLVLAENMTFPFHSQHTAVARLVLAGRIGELRSVQASFCVPPRPDGDIRYQAALGGGSLLDQGVYPIRAALLHLGPGLRVDAATLRHDPVRAVDLGGTARLCGPDGTEARLVFGMDGDYSCHYELTGTRGSIRVQRAFTTPPELAPQVWLQNDDTPGHALDLPPDDQFARCLSTFVTRVRTGSEPGPGSLLQATAVDDIRSFATITSGSSR</sequence>
<dbReference type="InterPro" id="IPR000683">
    <property type="entry name" value="Gfo/Idh/MocA-like_OxRdtase_N"/>
</dbReference>
<evidence type="ECO:0000259" key="4">
    <source>
        <dbReference type="Pfam" id="PF22725"/>
    </source>
</evidence>
<dbReference type="SUPFAM" id="SSF51735">
    <property type="entry name" value="NAD(P)-binding Rossmann-fold domains"/>
    <property type="match status" value="1"/>
</dbReference>
<evidence type="ECO:0000256" key="1">
    <source>
        <dbReference type="ARBA" id="ARBA00010928"/>
    </source>
</evidence>
<evidence type="ECO:0000313" key="6">
    <source>
        <dbReference type="Proteomes" id="UP000680865"/>
    </source>
</evidence>
<dbReference type="Pfam" id="PF22725">
    <property type="entry name" value="GFO_IDH_MocA_C3"/>
    <property type="match status" value="1"/>
</dbReference>
<comment type="caution">
    <text evidence="5">The sequence shown here is derived from an EMBL/GenBank/DDBJ whole genome shotgun (WGS) entry which is preliminary data.</text>
</comment>
<comment type="similarity">
    <text evidence="1">Belongs to the Gfo/Idh/MocA family.</text>
</comment>
<dbReference type="InterPro" id="IPR055170">
    <property type="entry name" value="GFO_IDH_MocA-like_dom"/>
</dbReference>
<reference evidence="5" key="1">
    <citation type="submission" date="2021-03" db="EMBL/GenBank/DDBJ databases">
        <title>Whole genome shotgun sequence of Actinoplanes consettensis NBRC 14913.</title>
        <authorList>
            <person name="Komaki H."/>
            <person name="Tamura T."/>
        </authorList>
    </citation>
    <scope>NUCLEOTIDE SEQUENCE</scope>
    <source>
        <strain evidence="5">NBRC 14913</strain>
    </source>
</reference>
<dbReference type="PANTHER" id="PTHR22604:SF105">
    <property type="entry name" value="TRANS-1,2-DIHYDROBENZENE-1,2-DIOL DEHYDROGENASE"/>
    <property type="match status" value="1"/>
</dbReference>
<dbReference type="EMBL" id="BOQP01000005">
    <property type="protein sequence ID" value="GIM68469.1"/>
    <property type="molecule type" value="Genomic_DNA"/>
</dbReference>
<evidence type="ECO:0000313" key="5">
    <source>
        <dbReference type="EMBL" id="GIM68469.1"/>
    </source>
</evidence>
<dbReference type="AlphaFoldDB" id="A0A919S9Q4"/>
<dbReference type="PANTHER" id="PTHR22604">
    <property type="entry name" value="OXIDOREDUCTASES"/>
    <property type="match status" value="1"/>
</dbReference>
<protein>
    <submittedName>
        <fullName evidence="5">Oxidoreductase</fullName>
    </submittedName>
</protein>
<dbReference type="Gene3D" id="3.40.50.720">
    <property type="entry name" value="NAD(P)-binding Rossmann-like Domain"/>
    <property type="match status" value="1"/>
</dbReference>
<evidence type="ECO:0000259" key="3">
    <source>
        <dbReference type="Pfam" id="PF01408"/>
    </source>
</evidence>
<keyword evidence="6" id="KW-1185">Reference proteome</keyword>